<dbReference type="EMBL" id="CP101497">
    <property type="protein sequence ID" value="UTT62422.1"/>
    <property type="molecule type" value="Genomic_DNA"/>
</dbReference>
<keyword evidence="1" id="KW-0479">Metal-binding</keyword>
<keyword evidence="1" id="KW-0133">Cell shape</keyword>
<dbReference type="PANTHER" id="PTHR23135:SF7">
    <property type="entry name" value="LIPID II ISOGLUTAMINYL SYNTHASE (GLUTAMINE-HYDROLYZING) SUBUNIT MURT"/>
    <property type="match status" value="1"/>
</dbReference>
<dbReference type="EC" id="6.3.5.13" evidence="1"/>
<evidence type="ECO:0000313" key="5">
    <source>
        <dbReference type="EMBL" id="UTT62422.1"/>
    </source>
</evidence>
<reference evidence="5" key="1">
    <citation type="submission" date="2022-07" db="EMBL/GenBank/DDBJ databases">
        <title>Taxonomic analysis of Microcella humidisoli nov. sp., isolated from riverside soil.</title>
        <authorList>
            <person name="Molina K.M."/>
            <person name="Kim S.B."/>
        </authorList>
    </citation>
    <scope>NUCLEOTIDE SEQUENCE</scope>
    <source>
        <strain evidence="5">MMS21-STM10</strain>
    </source>
</reference>
<dbReference type="RefSeq" id="WP_255159566.1">
    <property type="nucleotide sequence ID" value="NZ_CP101497.1"/>
</dbReference>
<dbReference type="Pfam" id="PF08353">
    <property type="entry name" value="MurT_C"/>
    <property type="match status" value="1"/>
</dbReference>
<dbReference type="GO" id="GO:0016874">
    <property type="term" value="F:ligase activity"/>
    <property type="evidence" value="ECO:0007669"/>
    <property type="project" value="UniProtKB-KW"/>
</dbReference>
<comment type="catalytic activity">
    <reaction evidence="1">
        <text>beta-D-GlcNAc-(1-&gt;4)-Mur2Ac(oyl-L-Ala-gamma-D-O-P-Glu-L-Lys-D-Ala-D-Ala)-di-trans,octa-cis-undecaprenyl diphosphate + NH4(+) = beta-D-GlcNAc-(1-&gt;4)-Mur2Ac(oyl-L-Ala-D-isoglutaminyl-L-Lys-D-Ala-D-Ala)-di-trans,octa-cis-undecaprenyl diphosphate + phosphate + H(+)</text>
        <dbReference type="Rhea" id="RHEA:57932"/>
        <dbReference type="ChEBI" id="CHEBI:15378"/>
        <dbReference type="ChEBI" id="CHEBI:28938"/>
        <dbReference type="ChEBI" id="CHEBI:43474"/>
        <dbReference type="ChEBI" id="CHEBI:62233"/>
        <dbReference type="ChEBI" id="CHEBI:143132"/>
    </reaction>
</comment>
<dbReference type="HAMAP" id="MF_02214">
    <property type="entry name" value="Lipid_II_synth_MurT"/>
    <property type="match status" value="1"/>
</dbReference>
<comment type="pathway">
    <text evidence="1">Cell wall biogenesis; peptidoglycan biosynthesis.</text>
</comment>
<dbReference type="InterPro" id="IPR013221">
    <property type="entry name" value="Mur_ligase_cen"/>
</dbReference>
<keyword evidence="1" id="KW-0961">Cell wall biogenesis/degradation</keyword>
<evidence type="ECO:0000256" key="1">
    <source>
        <dbReference type="HAMAP-Rule" id="MF_02214"/>
    </source>
</evidence>
<comment type="catalytic activity">
    <reaction evidence="1">
        <text>beta-D-GlcNAc-(1-&gt;4)-Mur2Ac(oyl-L-Ala-gamma-D-Glu-L-Lys-D-Ala-D-Ala)-di-trans,octa-cis-undecaprenyl diphosphate + L-glutamine + ATP + H2O = beta-D-GlcNAc-(1-&gt;4)-Mur2Ac(oyl-L-Ala-D-isoglutaminyl-L-Lys-D-Ala-D-Ala)-di-trans,octa-cis-undecaprenyl diphosphate + L-glutamate + ADP + phosphate + H(+)</text>
        <dbReference type="Rhea" id="RHEA:57928"/>
        <dbReference type="ChEBI" id="CHEBI:15377"/>
        <dbReference type="ChEBI" id="CHEBI:15378"/>
        <dbReference type="ChEBI" id="CHEBI:29985"/>
        <dbReference type="ChEBI" id="CHEBI:30616"/>
        <dbReference type="ChEBI" id="CHEBI:43474"/>
        <dbReference type="ChEBI" id="CHEBI:58359"/>
        <dbReference type="ChEBI" id="CHEBI:60033"/>
        <dbReference type="ChEBI" id="CHEBI:62233"/>
        <dbReference type="ChEBI" id="CHEBI:456216"/>
        <dbReference type="EC" id="6.3.5.13"/>
    </reaction>
</comment>
<dbReference type="SUPFAM" id="SSF53623">
    <property type="entry name" value="MurD-like peptide ligases, catalytic domain"/>
    <property type="match status" value="1"/>
</dbReference>
<evidence type="ECO:0000259" key="4">
    <source>
        <dbReference type="Pfam" id="PF08353"/>
    </source>
</evidence>
<comment type="caution">
    <text evidence="1">Lacks conserved residue(s) required for the propagation of feature annotation.</text>
</comment>
<comment type="similarity">
    <text evidence="1">Belongs to the MurCDEF family. MurT subfamily.</text>
</comment>
<dbReference type="Pfam" id="PF08245">
    <property type="entry name" value="Mur_ligase_M"/>
    <property type="match status" value="1"/>
</dbReference>
<dbReference type="Gene3D" id="3.40.1190.10">
    <property type="entry name" value="Mur-like, catalytic domain"/>
    <property type="match status" value="1"/>
</dbReference>
<dbReference type="Proteomes" id="UP001060039">
    <property type="component" value="Chromosome"/>
</dbReference>
<keyword evidence="1" id="KW-0067">ATP-binding</keyword>
<dbReference type="InterPro" id="IPR043703">
    <property type="entry name" value="Lipid_II_synth_MurT"/>
</dbReference>
<evidence type="ECO:0000313" key="6">
    <source>
        <dbReference type="Proteomes" id="UP001060039"/>
    </source>
</evidence>
<evidence type="ECO:0000256" key="2">
    <source>
        <dbReference type="SAM" id="MobiDB-lite"/>
    </source>
</evidence>
<keyword evidence="1" id="KW-0547">Nucleotide-binding</keyword>
<keyword evidence="1 5" id="KW-0436">Ligase</keyword>
<keyword evidence="1" id="KW-0573">Peptidoglycan synthesis</keyword>
<dbReference type="PANTHER" id="PTHR23135">
    <property type="entry name" value="MUR LIGASE FAMILY MEMBER"/>
    <property type="match status" value="1"/>
</dbReference>
<feature type="domain" description="Mur ligase central" evidence="3">
    <location>
        <begin position="53"/>
        <end position="195"/>
    </location>
</feature>
<sequence length="426" mass="45083">MRIRLAVLVGRAVRVVARLRGGGSAIPGNIALRIAPRFLEHALGGLPLGVVFVTGSNGKSTTTNMLVGVLRAHGMRVFTNPSGANLPQGIASALLASVPLDGRVRDDIAVLEVDEAYGVGLADRLAPTDLLLLNLQIDQLNRFHEPDRVYGMLERIRDAARRRVIVNAADLNTAALGRESRADQEVVVFDVAPEALAASPHGVAAAPRATPTGASPERPALPEASVVVLQVEGTMASIAVGGERASIALPARGLHYAVDAAAALATARSLLGAQFDRATAESAFAGLDTVYGRGEILDARGQQIELVMMKNPPSLQLNLDALGRVPQRVMVAVDEGTPDPSWIYDTDLSTLDHVDIVTGTKAWQWATRLAYEGIEVGAVIEEFPAAVDAFLALPEPSDGPKVAVINYELMMELRLRMGYLDLEGGA</sequence>
<accession>A0ABY5FWA8</accession>
<protein>
    <recommendedName>
        <fullName evidence="1">Lipid II isoglutaminyl synthase (glutamine-hydrolyzing) subunit MurT</fullName>
        <ecNumber evidence="1">6.3.5.13</ecNumber>
    </recommendedName>
</protein>
<feature type="domain" description="Lipid II isoglutaminyl synthase (glutamine-hydrolyzing) subunit MurT C-terminal" evidence="4">
    <location>
        <begin position="309"/>
        <end position="389"/>
    </location>
</feature>
<organism evidence="5 6">
    <name type="scientific">Microcella humidisoli</name>
    <dbReference type="NCBI Taxonomy" id="2963406"/>
    <lineage>
        <taxon>Bacteria</taxon>
        <taxon>Bacillati</taxon>
        <taxon>Actinomycetota</taxon>
        <taxon>Actinomycetes</taxon>
        <taxon>Micrococcales</taxon>
        <taxon>Microbacteriaceae</taxon>
        <taxon>Microcella</taxon>
    </lineage>
</organism>
<keyword evidence="6" id="KW-1185">Reference proteome</keyword>
<comment type="catalytic activity">
    <reaction evidence="1">
        <text>beta-D-GlcNAc-(1-&gt;4)-Mur2Ac(oyl-L-Ala-gamma-D-Glu-L-Lys-D-Ala-D-Ala)-di-trans,octa-cis-undecaprenyl diphosphate + ATP = beta-D-GlcNAc-(1-&gt;4)-Mur2Ac(oyl-L-Ala-gamma-D-O-P-Glu-L-Lys-D-Ala-D-Ala)-di-trans,octa-cis-undecaprenyl diphosphate + ADP</text>
        <dbReference type="Rhea" id="RHEA:59488"/>
        <dbReference type="ChEBI" id="CHEBI:30616"/>
        <dbReference type="ChEBI" id="CHEBI:60033"/>
        <dbReference type="ChEBI" id="CHEBI:143132"/>
        <dbReference type="ChEBI" id="CHEBI:456216"/>
    </reaction>
</comment>
<feature type="region of interest" description="Disordered" evidence="2">
    <location>
        <begin position="200"/>
        <end position="219"/>
    </location>
</feature>
<dbReference type="InterPro" id="IPR036565">
    <property type="entry name" value="Mur-like_cat_sf"/>
</dbReference>
<name>A0ABY5FWA8_9MICO</name>
<comment type="subunit">
    <text evidence="1">Forms a heterodimer with GatD.</text>
</comment>
<evidence type="ECO:0000259" key="3">
    <source>
        <dbReference type="Pfam" id="PF08245"/>
    </source>
</evidence>
<comment type="function">
    <text evidence="1">The lipid II isoglutaminyl synthase complex catalyzes the formation of alpha-D-isoglutamine in the cell wall lipid II stem peptide. The MurT subunit catalyzes the ATP-dependent amidation of D-glutamate residue of lipid II, converting it to an isoglutamine residue.</text>
</comment>
<gene>
    <name evidence="1" type="primary">murT</name>
    <name evidence="5" type="ORF">NNL39_12320</name>
</gene>
<dbReference type="InterPro" id="IPR013564">
    <property type="entry name" value="MurT_C"/>
</dbReference>
<proteinExistence type="inferred from homology"/>